<accession>A0A0K1JMJ5</accession>
<dbReference type="SUPFAM" id="SSF46785">
    <property type="entry name" value="Winged helix' DNA-binding domain"/>
    <property type="match status" value="1"/>
</dbReference>
<dbReference type="KEGG" id="lmoi:VV02_22185"/>
<dbReference type="OrthoDB" id="7774677at2"/>
<dbReference type="InterPro" id="IPR039422">
    <property type="entry name" value="MarR/SlyA-like"/>
</dbReference>
<sequence>MSVPESLRPVPQYELPEALRHLDPMRRYFLDLHEVPPSTNLVLLLRRALTTLEEAVVNFVRLRGEEDVSKGDIELVRCLSAGSMPVAAVAEHLRLSHQAAARRVSDLADRGIVMKNASYHDARVALICLTRDGRALHESASKALEDVLEILCADLLPEHVDSLLVALAVLGQIRPDLTEGDAAKG</sequence>
<dbReference type="SMART" id="SM00347">
    <property type="entry name" value="HTH_MARR"/>
    <property type="match status" value="1"/>
</dbReference>
<evidence type="ECO:0000259" key="1">
    <source>
        <dbReference type="PROSITE" id="PS50995"/>
    </source>
</evidence>
<dbReference type="InterPro" id="IPR036390">
    <property type="entry name" value="WH_DNA-bd_sf"/>
</dbReference>
<dbReference type="EMBL" id="CP011112">
    <property type="protein sequence ID" value="AKU17936.1"/>
    <property type="molecule type" value="Genomic_DNA"/>
</dbReference>
<keyword evidence="3" id="KW-1185">Reference proteome</keyword>
<name>A0A0K1JMJ5_9MICO</name>
<gene>
    <name evidence="2" type="ORF">VV02_22185</name>
</gene>
<dbReference type="GO" id="GO:0006950">
    <property type="term" value="P:response to stress"/>
    <property type="evidence" value="ECO:0007669"/>
    <property type="project" value="TreeGrafter"/>
</dbReference>
<dbReference type="GO" id="GO:0003700">
    <property type="term" value="F:DNA-binding transcription factor activity"/>
    <property type="evidence" value="ECO:0007669"/>
    <property type="project" value="InterPro"/>
</dbReference>
<reference evidence="2 3" key="1">
    <citation type="submission" date="2015-03" db="EMBL/GenBank/DDBJ databases">
        <title>Luteipulveratus halotolerans sp. nov., a novel actinobacterium (Dermacoccaceae) from Sarawak, Malaysia.</title>
        <authorList>
            <person name="Juboi H."/>
            <person name="Basik A."/>
            <person name="Shamsul S.S."/>
            <person name="Arnold P."/>
            <person name="Schmitt E.K."/>
            <person name="Sanglier J.-J."/>
            <person name="Yeo T."/>
        </authorList>
    </citation>
    <scope>NUCLEOTIDE SEQUENCE [LARGE SCALE GENOMIC DNA]</scope>
    <source>
        <strain evidence="2 3">MN07-A0370</strain>
    </source>
</reference>
<organism evidence="2 3">
    <name type="scientific">Luteipulveratus mongoliensis</name>
    <dbReference type="NCBI Taxonomy" id="571913"/>
    <lineage>
        <taxon>Bacteria</taxon>
        <taxon>Bacillati</taxon>
        <taxon>Actinomycetota</taxon>
        <taxon>Actinomycetes</taxon>
        <taxon>Micrococcales</taxon>
        <taxon>Dermacoccaceae</taxon>
        <taxon>Luteipulveratus</taxon>
    </lineage>
</organism>
<dbReference type="InterPro" id="IPR000835">
    <property type="entry name" value="HTH_MarR-typ"/>
</dbReference>
<dbReference type="PANTHER" id="PTHR33164">
    <property type="entry name" value="TRANSCRIPTIONAL REGULATOR, MARR FAMILY"/>
    <property type="match status" value="1"/>
</dbReference>
<proteinExistence type="predicted"/>
<dbReference type="Proteomes" id="UP000066480">
    <property type="component" value="Chromosome"/>
</dbReference>
<dbReference type="InterPro" id="IPR036388">
    <property type="entry name" value="WH-like_DNA-bd_sf"/>
</dbReference>
<evidence type="ECO:0000313" key="3">
    <source>
        <dbReference type="Proteomes" id="UP000066480"/>
    </source>
</evidence>
<feature type="domain" description="HTH marR-type" evidence="1">
    <location>
        <begin position="38"/>
        <end position="172"/>
    </location>
</feature>
<dbReference type="AlphaFoldDB" id="A0A0K1JMJ5"/>
<dbReference type="PROSITE" id="PS50995">
    <property type="entry name" value="HTH_MARR_2"/>
    <property type="match status" value="1"/>
</dbReference>
<dbReference type="Gene3D" id="1.10.10.10">
    <property type="entry name" value="Winged helix-like DNA-binding domain superfamily/Winged helix DNA-binding domain"/>
    <property type="match status" value="1"/>
</dbReference>
<dbReference type="RefSeq" id="WP_052595135.1">
    <property type="nucleotide sequence ID" value="NZ_CP011112.1"/>
</dbReference>
<evidence type="ECO:0000313" key="2">
    <source>
        <dbReference type="EMBL" id="AKU17936.1"/>
    </source>
</evidence>
<protein>
    <recommendedName>
        <fullName evidence="1">HTH marR-type domain-containing protein</fullName>
    </recommendedName>
</protein>
<dbReference type="PANTHER" id="PTHR33164:SF43">
    <property type="entry name" value="HTH-TYPE TRANSCRIPTIONAL REPRESSOR YETL"/>
    <property type="match status" value="1"/>
</dbReference>